<name>A0A1R2BR60_9CILI</name>
<dbReference type="Proteomes" id="UP000187209">
    <property type="component" value="Unassembled WGS sequence"/>
</dbReference>
<dbReference type="Gene3D" id="1.10.1410.10">
    <property type="match status" value="1"/>
</dbReference>
<dbReference type="SUPFAM" id="SSF81631">
    <property type="entry name" value="PAP/OAS1 substrate-binding domain"/>
    <property type="match status" value="1"/>
</dbReference>
<dbReference type="PANTHER" id="PTHR12271">
    <property type="entry name" value="POLY A POLYMERASE CID PAP -RELATED"/>
    <property type="match status" value="1"/>
</dbReference>
<gene>
    <name evidence="2" type="ORF">SteCoe_20742</name>
</gene>
<reference evidence="2 3" key="1">
    <citation type="submission" date="2016-11" db="EMBL/GenBank/DDBJ databases">
        <title>The macronuclear genome of Stentor coeruleus: a giant cell with tiny introns.</title>
        <authorList>
            <person name="Slabodnick M."/>
            <person name="Ruby J.G."/>
            <person name="Reiff S.B."/>
            <person name="Swart E.C."/>
            <person name="Gosai S."/>
            <person name="Prabakaran S."/>
            <person name="Witkowska E."/>
            <person name="Larue G.E."/>
            <person name="Fisher S."/>
            <person name="Freeman R.M."/>
            <person name="Gunawardena J."/>
            <person name="Chu W."/>
            <person name="Stover N.A."/>
            <person name="Gregory B.D."/>
            <person name="Nowacki M."/>
            <person name="Derisi J."/>
            <person name="Roy S.W."/>
            <person name="Marshall W.F."/>
            <person name="Sood P."/>
        </authorList>
    </citation>
    <scope>NUCLEOTIDE SEQUENCE [LARGE SCALE GENOMIC DNA]</scope>
    <source>
        <strain evidence="2">WM001</strain>
    </source>
</reference>
<feature type="compositionally biased region" description="Basic and acidic residues" evidence="1">
    <location>
        <begin position="196"/>
        <end position="236"/>
    </location>
</feature>
<proteinExistence type="predicted"/>
<feature type="region of interest" description="Disordered" evidence="1">
    <location>
        <begin position="186"/>
        <end position="236"/>
    </location>
</feature>
<evidence type="ECO:0000313" key="3">
    <source>
        <dbReference type="Proteomes" id="UP000187209"/>
    </source>
</evidence>
<keyword evidence="3" id="KW-1185">Reference proteome</keyword>
<evidence type="ECO:0000256" key="1">
    <source>
        <dbReference type="SAM" id="MobiDB-lite"/>
    </source>
</evidence>
<organism evidence="2 3">
    <name type="scientific">Stentor coeruleus</name>
    <dbReference type="NCBI Taxonomy" id="5963"/>
    <lineage>
        <taxon>Eukaryota</taxon>
        <taxon>Sar</taxon>
        <taxon>Alveolata</taxon>
        <taxon>Ciliophora</taxon>
        <taxon>Postciliodesmatophora</taxon>
        <taxon>Heterotrichea</taxon>
        <taxon>Heterotrichida</taxon>
        <taxon>Stentoridae</taxon>
        <taxon>Stentor</taxon>
    </lineage>
</organism>
<dbReference type="PANTHER" id="PTHR12271:SF40">
    <property type="entry name" value="POLY(A) RNA POLYMERASE GLD2"/>
    <property type="match status" value="1"/>
</dbReference>
<protein>
    <recommendedName>
        <fullName evidence="4">PAP-associated domain-containing protein</fullName>
    </recommendedName>
</protein>
<sequence length="769" mass="88446">MNTLLEGLDKVAKIIGFTNSSKEIENIIKIEANKCYTSTVELYSKTCEVIKVFRLSLVYPDIFPNSCKSLLNLSEIDELIHIIDDKDITKACETLRILCDRLGSDKNHLLHAFTVNAIVFLLNTKADMLHSKAIFNYLRENHEYFDEEFKERVTNAYYKCCERLNFKSDEDLVRIIEVDSRRNKKNVAAGTNDGGKNIEKGIGDTETKKIKEERFGQKEKKYKNEEEKHKDKEKDNINIKSEGKKLVLEEKKIMKIEKVESKFAKVEKALEKHGKEEKKQLRINQNNQNRDKNVKKSNRPNSQDNYNDLIPEHKLLRTFSKMSMEEKEVPIDTQITNLLEEAKYLFDQGQRIEILEFYESFQSINYKNQPSKLFEKIDVAMSVGKSSQEKYIFWKTMLKIFDKLPQLNQNHIIALRDKLNLAKGNVLKSKGKVSNQKVTKEKPQEVLKKQDRFVEYFKGVDREQKHNLKSNPEVSQEISSLSQTLSRLSQDALSLIRSNSLDTGILTSIQKDMQKIKSTLLIVSNTCTTKVVGSASMGTCLKNTPIDILITEKSDQYENLIEKAFPAAKKKILGFFSHKMDSDFTFHIYSNIKFASEVSTLIKKYCLADTRINELIMFIKLWARCNGLMCISGFQWSLLTISYLQSTEPPVITSLQAKEHKQKIVNGVDVWFDTDFNIPSANCSTLGQLIYMMFLHFAANNENIADICTGKGRKHLACRFAALHPFTGEEIGNELRVEQQDEVEKCFREAMESIINGNGIDALMSLKSR</sequence>
<dbReference type="GO" id="GO:0031123">
    <property type="term" value="P:RNA 3'-end processing"/>
    <property type="evidence" value="ECO:0007669"/>
    <property type="project" value="TreeGrafter"/>
</dbReference>
<comment type="caution">
    <text evidence="2">The sequence shown here is derived from an EMBL/GenBank/DDBJ whole genome shotgun (WGS) entry which is preliminary data.</text>
</comment>
<dbReference type="EMBL" id="MPUH01000479">
    <property type="protein sequence ID" value="OMJ79273.1"/>
    <property type="molecule type" value="Genomic_DNA"/>
</dbReference>
<feature type="region of interest" description="Disordered" evidence="1">
    <location>
        <begin position="274"/>
        <end position="308"/>
    </location>
</feature>
<evidence type="ECO:0008006" key="4">
    <source>
        <dbReference type="Google" id="ProtNLM"/>
    </source>
</evidence>
<dbReference type="GO" id="GO:0016779">
    <property type="term" value="F:nucleotidyltransferase activity"/>
    <property type="evidence" value="ECO:0007669"/>
    <property type="project" value="TreeGrafter"/>
</dbReference>
<evidence type="ECO:0000313" key="2">
    <source>
        <dbReference type="EMBL" id="OMJ79273.1"/>
    </source>
</evidence>
<dbReference type="OrthoDB" id="2274644at2759"/>
<accession>A0A1R2BR60</accession>
<dbReference type="SMR" id="A0A1R2BR60"/>
<dbReference type="AlphaFoldDB" id="A0A1R2BR60"/>